<evidence type="ECO:0000256" key="3">
    <source>
        <dbReference type="ARBA" id="ARBA00022617"/>
    </source>
</evidence>
<dbReference type="GO" id="GO:0004601">
    <property type="term" value="F:peroxidase activity"/>
    <property type="evidence" value="ECO:0007669"/>
    <property type="project" value="UniProtKB-KW"/>
</dbReference>
<feature type="domain" description="Heme haloperoxidase family profile" evidence="9">
    <location>
        <begin position="71"/>
        <end position="303"/>
    </location>
</feature>
<comment type="similarity">
    <text evidence="7">Belongs to the chloroperoxidase family.</text>
</comment>
<dbReference type="AlphaFoldDB" id="A0AAV9NX35"/>
<dbReference type="Pfam" id="PF01328">
    <property type="entry name" value="Peroxidase_2"/>
    <property type="match status" value="1"/>
</dbReference>
<feature type="signal peptide" evidence="8">
    <location>
        <begin position="1"/>
        <end position="17"/>
    </location>
</feature>
<dbReference type="EMBL" id="JAVRRT010000020">
    <property type="protein sequence ID" value="KAK5164366.1"/>
    <property type="molecule type" value="Genomic_DNA"/>
</dbReference>
<dbReference type="InterPro" id="IPR036851">
    <property type="entry name" value="Chloroperoxidase-like_sf"/>
</dbReference>
<keyword evidence="3" id="KW-0349">Heme</keyword>
<dbReference type="GeneID" id="89931392"/>
<dbReference type="PANTHER" id="PTHR33577:SF1">
    <property type="entry name" value="HEME HALOPEROXIDASE FAMILY PROFILE DOMAIN-CONTAINING PROTEIN"/>
    <property type="match status" value="1"/>
</dbReference>
<keyword evidence="11" id="KW-1185">Reference proteome</keyword>
<feature type="chain" id="PRO_5043339634" description="Heme haloperoxidase family profile domain-containing protein" evidence="8">
    <location>
        <begin position="18"/>
        <end position="423"/>
    </location>
</feature>
<proteinExistence type="inferred from homology"/>
<keyword evidence="6" id="KW-0408">Iron</keyword>
<keyword evidence="8" id="KW-0732">Signal</keyword>
<dbReference type="InterPro" id="IPR000028">
    <property type="entry name" value="Chloroperoxidase"/>
</dbReference>
<comment type="cofactor">
    <cofactor evidence="1">
        <name>heme b</name>
        <dbReference type="ChEBI" id="CHEBI:60344"/>
    </cofactor>
</comment>
<evidence type="ECO:0000313" key="11">
    <source>
        <dbReference type="Proteomes" id="UP001337655"/>
    </source>
</evidence>
<keyword evidence="4" id="KW-0479">Metal-binding</keyword>
<evidence type="ECO:0000256" key="8">
    <source>
        <dbReference type="SAM" id="SignalP"/>
    </source>
</evidence>
<reference evidence="10 11" key="1">
    <citation type="submission" date="2023-08" db="EMBL/GenBank/DDBJ databases">
        <title>Black Yeasts Isolated from many extreme environments.</title>
        <authorList>
            <person name="Coleine C."/>
            <person name="Stajich J.E."/>
            <person name="Selbmann L."/>
        </authorList>
    </citation>
    <scope>NUCLEOTIDE SEQUENCE [LARGE SCALE GENOMIC DNA]</scope>
    <source>
        <strain evidence="10 11">CCFEE 5935</strain>
    </source>
</reference>
<dbReference type="PANTHER" id="PTHR33577">
    <property type="entry name" value="STERIGMATOCYSTIN BIOSYNTHESIS PEROXIDASE STCC-RELATED"/>
    <property type="match status" value="1"/>
</dbReference>
<protein>
    <recommendedName>
        <fullName evidence="9">Heme haloperoxidase family profile domain-containing protein</fullName>
    </recommendedName>
</protein>
<evidence type="ECO:0000313" key="10">
    <source>
        <dbReference type="EMBL" id="KAK5164366.1"/>
    </source>
</evidence>
<dbReference type="Gene3D" id="1.10.489.10">
    <property type="entry name" value="Chloroperoxidase-like"/>
    <property type="match status" value="1"/>
</dbReference>
<dbReference type="RefSeq" id="XP_064654659.1">
    <property type="nucleotide sequence ID" value="XM_064807286.1"/>
</dbReference>
<sequence>MKTTALITAFLAGNVAAFPNMDKMTAPLAARAYEEAQQLKKRAVDPPQGAGAMPLVPPPFDAKAQRISTTGAHKWVAPGPNDERGECPGLNALANHGYLPHNGKATITQYIDAVTSVYGMGVDLATFLATFGAVVDGNLLSWSVGGKPHTGIGGSHGNYEGDSSPLKGDLYQYGSIGKLVLSQFKELYDMQADAEQPNYNLDVLRDFRGKRFQESIDKNPKYVYGPFTGILVSQAAYTFIYRFMSNKSEEYPEGILDKNTLKSFMAISGSDDNPKWTFGHERIPDNWYKRNTADAYTIPYFNTDVLYFAETQPEILSVGCNQGKVDSFNAIDADTLSNGAYTANQAASNPVCFASEFAKAELPGLTGLGSVALAPLTKTLNGLTSGLNCASIGSVNTSALTACPGFSFYGGPNAKVAKGAIQS</sequence>
<keyword evidence="2" id="KW-0575">Peroxidase</keyword>
<evidence type="ECO:0000256" key="5">
    <source>
        <dbReference type="ARBA" id="ARBA00023002"/>
    </source>
</evidence>
<dbReference type="GO" id="GO:0046872">
    <property type="term" value="F:metal ion binding"/>
    <property type="evidence" value="ECO:0007669"/>
    <property type="project" value="UniProtKB-KW"/>
</dbReference>
<dbReference type="Proteomes" id="UP001337655">
    <property type="component" value="Unassembled WGS sequence"/>
</dbReference>
<evidence type="ECO:0000256" key="2">
    <source>
        <dbReference type="ARBA" id="ARBA00022559"/>
    </source>
</evidence>
<evidence type="ECO:0000256" key="6">
    <source>
        <dbReference type="ARBA" id="ARBA00023004"/>
    </source>
</evidence>
<accession>A0AAV9NX35</accession>
<evidence type="ECO:0000259" key="9">
    <source>
        <dbReference type="PROSITE" id="PS51405"/>
    </source>
</evidence>
<dbReference type="SUPFAM" id="SSF47571">
    <property type="entry name" value="Cloroperoxidase"/>
    <property type="match status" value="1"/>
</dbReference>
<evidence type="ECO:0000256" key="1">
    <source>
        <dbReference type="ARBA" id="ARBA00001970"/>
    </source>
</evidence>
<gene>
    <name evidence="10" type="ORF">LTR77_010062</name>
</gene>
<organism evidence="10 11">
    <name type="scientific">Saxophila tyrrhenica</name>
    <dbReference type="NCBI Taxonomy" id="1690608"/>
    <lineage>
        <taxon>Eukaryota</taxon>
        <taxon>Fungi</taxon>
        <taxon>Dikarya</taxon>
        <taxon>Ascomycota</taxon>
        <taxon>Pezizomycotina</taxon>
        <taxon>Dothideomycetes</taxon>
        <taxon>Dothideomycetidae</taxon>
        <taxon>Mycosphaerellales</taxon>
        <taxon>Extremaceae</taxon>
        <taxon>Saxophila</taxon>
    </lineage>
</organism>
<dbReference type="PROSITE" id="PS51405">
    <property type="entry name" value="HEME_HALOPEROXIDASE"/>
    <property type="match status" value="1"/>
</dbReference>
<keyword evidence="5" id="KW-0560">Oxidoreductase</keyword>
<comment type="caution">
    <text evidence="10">The sequence shown here is derived from an EMBL/GenBank/DDBJ whole genome shotgun (WGS) entry which is preliminary data.</text>
</comment>
<evidence type="ECO:0000256" key="4">
    <source>
        <dbReference type="ARBA" id="ARBA00022723"/>
    </source>
</evidence>
<name>A0AAV9NX35_9PEZI</name>
<evidence type="ECO:0000256" key="7">
    <source>
        <dbReference type="ARBA" id="ARBA00025795"/>
    </source>
</evidence>